<dbReference type="Gene3D" id="3.30.1370.10">
    <property type="entry name" value="K Homology domain, type 1"/>
    <property type="match status" value="2"/>
</dbReference>
<accession>A0A183J325</accession>
<evidence type="ECO:0000313" key="6">
    <source>
        <dbReference type="WBParaSite" id="SBAD_0001063701-mRNA-1"/>
    </source>
</evidence>
<dbReference type="InterPro" id="IPR004087">
    <property type="entry name" value="KH_dom"/>
</dbReference>
<dbReference type="WBParaSite" id="SBAD_0001063701-mRNA-1">
    <property type="protein sequence ID" value="SBAD_0001063701-mRNA-1"/>
    <property type="gene ID" value="SBAD_0001063701"/>
</dbReference>
<dbReference type="CDD" id="cd22438">
    <property type="entry name" value="KH-I_PCBP_rpt1"/>
    <property type="match status" value="1"/>
</dbReference>
<evidence type="ECO:0000256" key="2">
    <source>
        <dbReference type="PROSITE-ProRule" id="PRU00117"/>
    </source>
</evidence>
<feature type="domain" description="K Homology" evidence="3">
    <location>
        <begin position="86"/>
        <end position="132"/>
    </location>
</feature>
<dbReference type="InterPro" id="IPR009019">
    <property type="entry name" value="KH_sf_prok-type"/>
</dbReference>
<evidence type="ECO:0000313" key="4">
    <source>
        <dbReference type="EMBL" id="VDP30409.1"/>
    </source>
</evidence>
<organism evidence="6">
    <name type="scientific">Soboliphyme baturini</name>
    <dbReference type="NCBI Taxonomy" id="241478"/>
    <lineage>
        <taxon>Eukaryota</taxon>
        <taxon>Metazoa</taxon>
        <taxon>Ecdysozoa</taxon>
        <taxon>Nematoda</taxon>
        <taxon>Enoplea</taxon>
        <taxon>Dorylaimia</taxon>
        <taxon>Dioctophymatida</taxon>
        <taxon>Dioctophymatoidea</taxon>
        <taxon>Soboliphymatidae</taxon>
        <taxon>Soboliphyme</taxon>
    </lineage>
</organism>
<dbReference type="GO" id="GO:0003723">
    <property type="term" value="F:RNA binding"/>
    <property type="evidence" value="ECO:0007669"/>
    <property type="project" value="UniProtKB-UniRule"/>
</dbReference>
<dbReference type="EMBL" id="UZAM01013850">
    <property type="protein sequence ID" value="VDP30409.1"/>
    <property type="molecule type" value="Genomic_DNA"/>
</dbReference>
<gene>
    <name evidence="4" type="ORF">SBAD_LOCUS10273</name>
</gene>
<evidence type="ECO:0000256" key="1">
    <source>
        <dbReference type="ARBA" id="ARBA00022737"/>
    </source>
</evidence>
<dbReference type="PROSITE" id="PS50084">
    <property type="entry name" value="KH_TYPE_1"/>
    <property type="match status" value="2"/>
</dbReference>
<dbReference type="SMART" id="SM00322">
    <property type="entry name" value="KH"/>
    <property type="match status" value="2"/>
</dbReference>
<keyword evidence="5" id="KW-1185">Reference proteome</keyword>
<name>A0A183J325_9BILA</name>
<dbReference type="OrthoDB" id="442947at2759"/>
<dbReference type="PANTHER" id="PTHR10288">
    <property type="entry name" value="KH DOMAIN CONTAINING RNA BINDING PROTEIN"/>
    <property type="match status" value="1"/>
</dbReference>
<reference evidence="6" key="1">
    <citation type="submission" date="2016-06" db="UniProtKB">
        <authorList>
            <consortium name="WormBaseParasite"/>
        </authorList>
    </citation>
    <scope>IDENTIFICATION</scope>
</reference>
<dbReference type="InterPro" id="IPR004088">
    <property type="entry name" value="KH_dom_type_1"/>
</dbReference>
<reference evidence="4 5" key="2">
    <citation type="submission" date="2018-11" db="EMBL/GenBank/DDBJ databases">
        <authorList>
            <consortium name="Pathogen Informatics"/>
        </authorList>
    </citation>
    <scope>NUCLEOTIDE SEQUENCE [LARGE SCALE GENOMIC DNA]</scope>
</reference>
<dbReference type="AlphaFoldDB" id="A0A183J325"/>
<feature type="domain" description="K Homology" evidence="3">
    <location>
        <begin position="2"/>
        <end position="74"/>
    </location>
</feature>
<dbReference type="Proteomes" id="UP000270296">
    <property type="component" value="Unassembled WGS sequence"/>
</dbReference>
<proteinExistence type="predicted"/>
<protein>
    <submittedName>
        <fullName evidence="6">KH domain-containing protein</fullName>
    </submittedName>
</protein>
<dbReference type="SUPFAM" id="SSF54791">
    <property type="entry name" value="Eukaryotic type KH-domain (KH-domain type I)"/>
    <property type="match status" value="1"/>
</dbReference>
<keyword evidence="1" id="KW-0677">Repeat</keyword>
<keyword evidence="2" id="KW-0694">RNA-binding</keyword>
<dbReference type="Pfam" id="PF00013">
    <property type="entry name" value="KH_1"/>
    <property type="match status" value="1"/>
</dbReference>
<dbReference type="SUPFAM" id="SSF54814">
    <property type="entry name" value="Prokaryotic type KH domain (KH-domain type II)"/>
    <property type="match status" value="1"/>
</dbReference>
<evidence type="ECO:0000313" key="5">
    <source>
        <dbReference type="Proteomes" id="UP000270296"/>
    </source>
</evidence>
<sequence>EVGSIIGKKGDHIKTIRDEVSSSIYETTILEKVHFQSMAKINISDSTSAERIVTITGSVHNITKAFTMICRKFEEDQSQAHIVATPPITFRLIIPANQCGSLIGKGGSKIKMIREVSANLQQNRFMIETLDYRSLNPGGWGADAKLNGAF</sequence>
<evidence type="ECO:0000259" key="3">
    <source>
        <dbReference type="SMART" id="SM00322"/>
    </source>
</evidence>
<dbReference type="InterPro" id="IPR036612">
    <property type="entry name" value="KH_dom_type_1_sf"/>
</dbReference>